<comment type="caution">
    <text evidence="1">The sequence shown here is derived from an EMBL/GenBank/DDBJ whole genome shotgun (WGS) entry which is preliminary data.</text>
</comment>
<accession>A0A9X2HP74</accession>
<organism evidence="1 2">
    <name type="scientific">Sphingomonas tagetis</name>
    <dbReference type="NCBI Taxonomy" id="2949092"/>
    <lineage>
        <taxon>Bacteria</taxon>
        <taxon>Pseudomonadati</taxon>
        <taxon>Pseudomonadota</taxon>
        <taxon>Alphaproteobacteria</taxon>
        <taxon>Sphingomonadales</taxon>
        <taxon>Sphingomonadaceae</taxon>
        <taxon>Sphingomonas</taxon>
    </lineage>
</organism>
<evidence type="ECO:0000313" key="2">
    <source>
        <dbReference type="Proteomes" id="UP001139451"/>
    </source>
</evidence>
<sequence length="52" mass="5261">MTIGVTIACKPGELLRSPFALAIGHVAEQYGGRGIAARSAVADRGPKPSGLV</sequence>
<dbReference type="Proteomes" id="UP001139451">
    <property type="component" value="Unassembled WGS sequence"/>
</dbReference>
<reference evidence="1" key="1">
    <citation type="submission" date="2022-05" db="EMBL/GenBank/DDBJ databases">
        <title>Sphingomonas sp. strain MG17 Genome sequencing and assembly.</title>
        <authorList>
            <person name="Kim I."/>
        </authorList>
    </citation>
    <scope>NUCLEOTIDE SEQUENCE</scope>
    <source>
        <strain evidence="1">MG17</strain>
    </source>
</reference>
<proteinExistence type="predicted"/>
<dbReference type="EMBL" id="JAMLDX010000025">
    <property type="protein sequence ID" value="MCP3732914.1"/>
    <property type="molecule type" value="Genomic_DNA"/>
</dbReference>
<dbReference type="AlphaFoldDB" id="A0A9X2HP74"/>
<dbReference type="RefSeq" id="WP_254296840.1">
    <property type="nucleotide sequence ID" value="NZ_JAMLDX010000025.1"/>
</dbReference>
<gene>
    <name evidence="1" type="ORF">M9978_21080</name>
</gene>
<protein>
    <submittedName>
        <fullName evidence="1">Uncharacterized protein</fullName>
    </submittedName>
</protein>
<name>A0A9X2HP74_9SPHN</name>
<evidence type="ECO:0000313" key="1">
    <source>
        <dbReference type="EMBL" id="MCP3732914.1"/>
    </source>
</evidence>
<keyword evidence="2" id="KW-1185">Reference proteome</keyword>